<name>A0A9D3MHS5_ANGAN</name>
<dbReference type="PANTHER" id="PTHR15258:SF2">
    <property type="entry name" value="FIBROBLAST GROWTH FACTOR-BINDING PROTEIN 1"/>
    <property type="match status" value="1"/>
</dbReference>
<organism evidence="9 10">
    <name type="scientific">Anguilla anguilla</name>
    <name type="common">European freshwater eel</name>
    <name type="synonym">Muraena anguilla</name>
    <dbReference type="NCBI Taxonomy" id="7936"/>
    <lineage>
        <taxon>Eukaryota</taxon>
        <taxon>Metazoa</taxon>
        <taxon>Chordata</taxon>
        <taxon>Craniata</taxon>
        <taxon>Vertebrata</taxon>
        <taxon>Euteleostomi</taxon>
        <taxon>Actinopterygii</taxon>
        <taxon>Neopterygii</taxon>
        <taxon>Teleostei</taxon>
        <taxon>Anguilliformes</taxon>
        <taxon>Anguillidae</taxon>
        <taxon>Anguilla</taxon>
    </lineage>
</organism>
<dbReference type="GO" id="GO:0007267">
    <property type="term" value="P:cell-cell signaling"/>
    <property type="evidence" value="ECO:0007669"/>
    <property type="project" value="TreeGrafter"/>
</dbReference>
<proteinExistence type="inferred from homology"/>
<dbReference type="GO" id="GO:0005576">
    <property type="term" value="C:extracellular region"/>
    <property type="evidence" value="ECO:0007669"/>
    <property type="project" value="UniProtKB-SubCell"/>
</dbReference>
<feature type="compositionally biased region" description="Polar residues" evidence="7">
    <location>
        <begin position="202"/>
        <end position="213"/>
    </location>
</feature>
<evidence type="ECO:0000256" key="3">
    <source>
        <dbReference type="ARBA" id="ARBA00022525"/>
    </source>
</evidence>
<feature type="region of interest" description="Disordered" evidence="7">
    <location>
        <begin position="193"/>
        <end position="216"/>
    </location>
</feature>
<evidence type="ECO:0000256" key="7">
    <source>
        <dbReference type="SAM" id="MobiDB-lite"/>
    </source>
</evidence>
<evidence type="ECO:0000256" key="5">
    <source>
        <dbReference type="ARBA" id="ARBA00023157"/>
    </source>
</evidence>
<comment type="similarity">
    <text evidence="2">Belongs to the fibroblast growth factor-binding protein family.</text>
</comment>
<keyword evidence="3" id="KW-0964">Secreted</keyword>
<dbReference type="InterPro" id="IPR010510">
    <property type="entry name" value="FGF1-bd"/>
</dbReference>
<keyword evidence="8" id="KW-1133">Transmembrane helix</keyword>
<feature type="transmembrane region" description="Helical" evidence="8">
    <location>
        <begin position="32"/>
        <end position="54"/>
    </location>
</feature>
<evidence type="ECO:0000256" key="2">
    <source>
        <dbReference type="ARBA" id="ARBA00008326"/>
    </source>
</evidence>
<dbReference type="Proteomes" id="UP001044222">
    <property type="component" value="Unassembled WGS sequence"/>
</dbReference>
<keyword evidence="5" id="KW-1015">Disulfide bond</keyword>
<dbReference type="PANTHER" id="PTHR15258">
    <property type="entry name" value="FGF BINDING PROTEIN-RELATED"/>
    <property type="match status" value="1"/>
</dbReference>
<comment type="caution">
    <text evidence="9">The sequence shown here is derived from an EMBL/GenBank/DDBJ whole genome shotgun (WGS) entry which is preliminary data.</text>
</comment>
<keyword evidence="8" id="KW-0472">Membrane</keyword>
<feature type="region of interest" description="Disordered" evidence="7">
    <location>
        <begin position="58"/>
        <end position="90"/>
    </location>
</feature>
<sequence length="249" mass="27428">MSASISVPHVRTWSLVSLLLLETHTTGEDMVILNHFALLLLLACVAQHFLVIDCQKGQGRTGRRDGRGRESGGEDRLPEKPLADGNGKTQSGKAFLKGKFSTKDKTQCTWLADEEDTVTLGVVCQKGGVGFNCEYSARPATCAPYASNVKQYWKQIARALKKQKNICQDAAALVKAGMCKKAPRDAHFKLRISEAPPPVVQPENTRQSSSDNKSCSDKVDQKKLAEEYCSGSWVTFCNFFFTMVQSEDC</sequence>
<keyword evidence="8" id="KW-0812">Transmembrane</keyword>
<dbReference type="GO" id="GO:0019838">
    <property type="term" value="F:growth factor binding"/>
    <property type="evidence" value="ECO:0007669"/>
    <property type="project" value="UniProtKB-KW"/>
</dbReference>
<keyword evidence="10" id="KW-1185">Reference proteome</keyword>
<reference evidence="9" key="1">
    <citation type="submission" date="2021-01" db="EMBL/GenBank/DDBJ databases">
        <title>A chromosome-scale assembly of European eel, Anguilla anguilla.</title>
        <authorList>
            <person name="Henkel C."/>
            <person name="Jong-Raadsen S.A."/>
            <person name="Dufour S."/>
            <person name="Weltzien F.-A."/>
            <person name="Palstra A.P."/>
            <person name="Pelster B."/>
            <person name="Spaink H.P."/>
            <person name="Van Den Thillart G.E."/>
            <person name="Jansen H."/>
            <person name="Zahm M."/>
            <person name="Klopp C."/>
            <person name="Cedric C."/>
            <person name="Louis A."/>
            <person name="Berthelot C."/>
            <person name="Parey E."/>
            <person name="Roest Crollius H."/>
            <person name="Montfort J."/>
            <person name="Robinson-Rechavi M."/>
            <person name="Bucao C."/>
            <person name="Bouchez O."/>
            <person name="Gislard M."/>
            <person name="Lluch J."/>
            <person name="Milhes M."/>
            <person name="Lampietro C."/>
            <person name="Lopez Roques C."/>
            <person name="Donnadieu C."/>
            <person name="Braasch I."/>
            <person name="Desvignes T."/>
            <person name="Postlethwait J."/>
            <person name="Bobe J."/>
            <person name="Guiguen Y."/>
            <person name="Dirks R."/>
        </authorList>
    </citation>
    <scope>NUCLEOTIDE SEQUENCE</scope>
    <source>
        <strain evidence="9">Tag_6206</strain>
        <tissue evidence="9">Liver</tissue>
    </source>
</reference>
<dbReference type="EMBL" id="JAFIRN010000005">
    <property type="protein sequence ID" value="KAG5848256.1"/>
    <property type="molecule type" value="Genomic_DNA"/>
</dbReference>
<feature type="compositionally biased region" description="Basic and acidic residues" evidence="7">
    <location>
        <begin position="62"/>
        <end position="82"/>
    </location>
</feature>
<keyword evidence="6" id="KW-0340">Growth factor binding</keyword>
<gene>
    <name evidence="9" type="ORF">ANANG_G00096540</name>
</gene>
<accession>A0A9D3MHS5</accession>
<dbReference type="AlphaFoldDB" id="A0A9D3MHS5"/>
<evidence type="ECO:0000313" key="10">
    <source>
        <dbReference type="Proteomes" id="UP001044222"/>
    </source>
</evidence>
<protein>
    <recommendedName>
        <fullName evidence="11">Fibroblast growth factor binding protein 1b</fullName>
    </recommendedName>
</protein>
<keyword evidence="4" id="KW-0732">Signal</keyword>
<evidence type="ECO:0008006" key="11">
    <source>
        <dbReference type="Google" id="ProtNLM"/>
    </source>
</evidence>
<evidence type="ECO:0000256" key="6">
    <source>
        <dbReference type="ARBA" id="ARBA00023183"/>
    </source>
</evidence>
<comment type="subcellular location">
    <subcellularLocation>
        <location evidence="1">Secreted</location>
    </subcellularLocation>
</comment>
<evidence type="ECO:0000313" key="9">
    <source>
        <dbReference type="EMBL" id="KAG5848256.1"/>
    </source>
</evidence>
<evidence type="ECO:0000256" key="1">
    <source>
        <dbReference type="ARBA" id="ARBA00004613"/>
    </source>
</evidence>
<evidence type="ECO:0000256" key="4">
    <source>
        <dbReference type="ARBA" id="ARBA00022729"/>
    </source>
</evidence>
<dbReference type="Pfam" id="PF06473">
    <property type="entry name" value="FGF-BP1"/>
    <property type="match status" value="1"/>
</dbReference>
<evidence type="ECO:0000256" key="8">
    <source>
        <dbReference type="SAM" id="Phobius"/>
    </source>
</evidence>